<accession>A0ABT7VPP7</accession>
<evidence type="ECO:0000256" key="1">
    <source>
        <dbReference type="SAM" id="Phobius"/>
    </source>
</evidence>
<feature type="transmembrane region" description="Helical" evidence="1">
    <location>
        <begin position="115"/>
        <end position="146"/>
    </location>
</feature>
<organism evidence="3 4">
    <name type="scientific">Limosilactobacillus panis</name>
    <dbReference type="NCBI Taxonomy" id="47493"/>
    <lineage>
        <taxon>Bacteria</taxon>
        <taxon>Bacillati</taxon>
        <taxon>Bacillota</taxon>
        <taxon>Bacilli</taxon>
        <taxon>Lactobacillales</taxon>
        <taxon>Lactobacillaceae</taxon>
        <taxon>Limosilactobacillus</taxon>
    </lineage>
</organism>
<evidence type="ECO:0000313" key="3">
    <source>
        <dbReference type="EMBL" id="MDM8334131.1"/>
    </source>
</evidence>
<proteinExistence type="predicted"/>
<evidence type="ECO:0000313" key="4">
    <source>
        <dbReference type="Proteomes" id="UP001529423"/>
    </source>
</evidence>
<feature type="transmembrane region" description="Helical" evidence="1">
    <location>
        <begin position="64"/>
        <end position="82"/>
    </location>
</feature>
<name>A0ABT7VPP7_9LACO</name>
<dbReference type="SMART" id="SM00014">
    <property type="entry name" value="acidPPc"/>
    <property type="match status" value="1"/>
</dbReference>
<sequence>MDTKYNYFEFYTDLSNWFSRHPRLIGALRLFNRVVVAIMYLAYFGALVAIGWEHRASLPALAKAVAPLVIIPGLGFVVLTIARNRLNAPRPYEEWMIDPLIPREKQGDSLPSRHVFSATVISLVAWQVAWPVGLTLLVLTVLLAVARVIGGVHYPRDVIAGALCGLVCGSLLWLF</sequence>
<gene>
    <name evidence="3" type="ORF">QUW46_06050</name>
</gene>
<keyword evidence="1" id="KW-1133">Transmembrane helix</keyword>
<dbReference type="RefSeq" id="WP_289560429.1">
    <property type="nucleotide sequence ID" value="NZ_JAUDEO010000031.1"/>
</dbReference>
<protein>
    <submittedName>
        <fullName evidence="3">Phosphatase PAP2 family protein</fullName>
    </submittedName>
</protein>
<dbReference type="EMBL" id="JAUDEO010000031">
    <property type="protein sequence ID" value="MDM8334131.1"/>
    <property type="molecule type" value="Genomic_DNA"/>
</dbReference>
<feature type="transmembrane region" description="Helical" evidence="1">
    <location>
        <begin position="30"/>
        <end position="52"/>
    </location>
</feature>
<keyword evidence="4" id="KW-1185">Reference proteome</keyword>
<feature type="domain" description="Phosphatidic acid phosphatase type 2/haloperoxidase" evidence="2">
    <location>
        <begin position="65"/>
        <end position="173"/>
    </location>
</feature>
<feature type="transmembrane region" description="Helical" evidence="1">
    <location>
        <begin position="158"/>
        <end position="174"/>
    </location>
</feature>
<reference evidence="4" key="2">
    <citation type="submission" date="2023-06" db="EMBL/GenBank/DDBJ databases">
        <title>Identification and characterization of horizontal gene transfer across gut microbiota members of farm animals based on homology search.</title>
        <authorList>
            <person name="Zeman M."/>
            <person name="Kubasova T."/>
            <person name="Jahodarova E."/>
            <person name="Nykrynova M."/>
            <person name="Rychlik I."/>
        </authorList>
    </citation>
    <scope>NUCLEOTIDE SEQUENCE [LARGE SCALE GENOMIC DNA]</scope>
    <source>
        <strain evidence="4">105_WCHN</strain>
    </source>
</reference>
<evidence type="ECO:0000259" key="2">
    <source>
        <dbReference type="SMART" id="SM00014"/>
    </source>
</evidence>
<dbReference type="InterPro" id="IPR000326">
    <property type="entry name" value="PAP2/HPO"/>
</dbReference>
<keyword evidence="1" id="KW-0472">Membrane</keyword>
<dbReference type="Proteomes" id="UP001529423">
    <property type="component" value="Unassembled WGS sequence"/>
</dbReference>
<dbReference type="PANTHER" id="PTHR14969">
    <property type="entry name" value="SPHINGOSINE-1-PHOSPHATE PHOSPHOHYDROLASE"/>
    <property type="match status" value="1"/>
</dbReference>
<dbReference type="Pfam" id="PF01569">
    <property type="entry name" value="PAP2"/>
    <property type="match status" value="1"/>
</dbReference>
<keyword evidence="1" id="KW-0812">Transmembrane</keyword>
<reference evidence="3 4" key="1">
    <citation type="submission" date="2023-06" db="EMBL/GenBank/DDBJ databases">
        <title>Identification and characterization of horizontal gene transfer across gut microbiota members of farm animals based on homology search.</title>
        <authorList>
            <person name="Schwarzerova J."/>
            <person name="Nykrynova M."/>
            <person name="Jureckova K."/>
            <person name="Cejkova D."/>
            <person name="Rychlik I."/>
        </authorList>
    </citation>
    <scope>NUCLEOTIDE SEQUENCE [LARGE SCALE GENOMIC DNA]</scope>
    <source>
        <strain evidence="3 4">105_WCHN</strain>
    </source>
</reference>
<reference evidence="3 4" key="3">
    <citation type="submission" date="2023-06" db="EMBL/GenBank/DDBJ databases">
        <authorList>
            <person name="Zeman M."/>
            <person name="Kubasova T."/>
            <person name="Jahodarova E."/>
            <person name="Nykrynova M."/>
            <person name="Rychlik I."/>
        </authorList>
    </citation>
    <scope>NUCLEOTIDE SEQUENCE [LARGE SCALE GENOMIC DNA]</scope>
    <source>
        <strain evidence="3 4">105_WCHN</strain>
    </source>
</reference>
<comment type="caution">
    <text evidence="3">The sequence shown here is derived from an EMBL/GenBank/DDBJ whole genome shotgun (WGS) entry which is preliminary data.</text>
</comment>
<dbReference type="CDD" id="cd01610">
    <property type="entry name" value="PAP2_like"/>
    <property type="match status" value="1"/>
</dbReference>
<dbReference type="PANTHER" id="PTHR14969:SF13">
    <property type="entry name" value="AT30094P"/>
    <property type="match status" value="1"/>
</dbReference>